<evidence type="ECO:0000256" key="1">
    <source>
        <dbReference type="SAM" id="Phobius"/>
    </source>
</evidence>
<comment type="caution">
    <text evidence="3">The sequence shown here is derived from an EMBL/GenBank/DDBJ whole genome shotgun (WGS) entry which is preliminary data.</text>
</comment>
<dbReference type="InterPro" id="IPR052710">
    <property type="entry name" value="CAAX_protease"/>
</dbReference>
<keyword evidence="4" id="KW-1185">Reference proteome</keyword>
<dbReference type="PANTHER" id="PTHR36435:SF1">
    <property type="entry name" value="CAAX AMINO TERMINAL PROTEASE FAMILY PROTEIN"/>
    <property type="match status" value="1"/>
</dbReference>
<feature type="transmembrane region" description="Helical" evidence="1">
    <location>
        <begin position="243"/>
        <end position="261"/>
    </location>
</feature>
<feature type="domain" description="CAAX prenyl protease 2/Lysostaphin resistance protein A-like" evidence="2">
    <location>
        <begin position="164"/>
        <end position="251"/>
    </location>
</feature>
<evidence type="ECO:0000259" key="2">
    <source>
        <dbReference type="Pfam" id="PF02517"/>
    </source>
</evidence>
<organism evidence="3 4">
    <name type="scientific">Pedobacter gandavensis</name>
    <dbReference type="NCBI Taxonomy" id="2679963"/>
    <lineage>
        <taxon>Bacteria</taxon>
        <taxon>Pseudomonadati</taxon>
        <taxon>Bacteroidota</taxon>
        <taxon>Sphingobacteriia</taxon>
        <taxon>Sphingobacteriales</taxon>
        <taxon>Sphingobacteriaceae</taxon>
        <taxon>Pedobacter</taxon>
    </lineage>
</organism>
<name>A0ABR6EY53_9SPHI</name>
<dbReference type="EMBL" id="WNXC01000005">
    <property type="protein sequence ID" value="MBB2150157.1"/>
    <property type="molecule type" value="Genomic_DNA"/>
</dbReference>
<dbReference type="Pfam" id="PF02517">
    <property type="entry name" value="Rce1-like"/>
    <property type="match status" value="1"/>
</dbReference>
<dbReference type="InterPro" id="IPR003675">
    <property type="entry name" value="Rce1/LyrA-like_dom"/>
</dbReference>
<dbReference type="GO" id="GO:0008237">
    <property type="term" value="F:metallopeptidase activity"/>
    <property type="evidence" value="ECO:0007669"/>
    <property type="project" value="UniProtKB-KW"/>
</dbReference>
<dbReference type="PANTHER" id="PTHR36435">
    <property type="entry name" value="SLR1288 PROTEIN"/>
    <property type="match status" value="1"/>
</dbReference>
<gene>
    <name evidence="3" type="ORF">GM920_14750</name>
</gene>
<dbReference type="RefSeq" id="WP_182958781.1">
    <property type="nucleotide sequence ID" value="NZ_WNXC01000005.1"/>
</dbReference>
<feature type="transmembrane region" description="Helical" evidence="1">
    <location>
        <begin position="61"/>
        <end position="82"/>
    </location>
</feature>
<sequence length="310" mass="36183">MNFIENERPEKSPYVQLLTLALYAIAGLVLTYVVALSGLYFWYGEMIDPSWLSPGNPKFIIVSRTLISLQQFGLFLFPALLMAWGERQKIPQFYHFKKIRIELLLLVILIMVLSMPTLEWVTQLNQQMVLPEFLKPIEQWMKTQEDSAMATTLELLKMNRIGDYLINIALIALLPAIAEEFMFRGAIQRALGRMFQNPHFVIWLTAFIFSAIHVQFYGFLPRLLLGAAFGYIYFWTKSLWYSIFAHFLNNAYAVTAAWYMQKNNIPLSESDKTTYFQWYGYLISAVLTFLVFKYFKNKSRTDGKQLDKSI</sequence>
<accession>A0ABR6EY53</accession>
<keyword evidence="1" id="KW-1133">Transmembrane helix</keyword>
<proteinExistence type="predicted"/>
<keyword evidence="3" id="KW-0378">Hydrolase</keyword>
<protein>
    <submittedName>
        <fullName evidence="3">CPBP family intramembrane metalloprotease</fullName>
    </submittedName>
</protein>
<evidence type="ECO:0000313" key="4">
    <source>
        <dbReference type="Proteomes" id="UP000636110"/>
    </source>
</evidence>
<feature type="transmembrane region" description="Helical" evidence="1">
    <location>
        <begin position="103"/>
        <end position="121"/>
    </location>
</feature>
<keyword evidence="3" id="KW-0645">Protease</keyword>
<keyword evidence="1" id="KW-0472">Membrane</keyword>
<dbReference type="Proteomes" id="UP000636110">
    <property type="component" value="Unassembled WGS sequence"/>
</dbReference>
<evidence type="ECO:0000313" key="3">
    <source>
        <dbReference type="EMBL" id="MBB2150157.1"/>
    </source>
</evidence>
<feature type="transmembrane region" description="Helical" evidence="1">
    <location>
        <begin position="164"/>
        <end position="183"/>
    </location>
</feature>
<keyword evidence="3" id="KW-0482">Metalloprotease</keyword>
<keyword evidence="1" id="KW-0812">Transmembrane</keyword>
<feature type="transmembrane region" description="Helical" evidence="1">
    <location>
        <begin position="276"/>
        <end position="295"/>
    </location>
</feature>
<feature type="transmembrane region" description="Helical" evidence="1">
    <location>
        <begin position="20"/>
        <end position="41"/>
    </location>
</feature>
<reference evidence="3 4" key="1">
    <citation type="submission" date="2019-11" db="EMBL/GenBank/DDBJ databases">
        <title>Description of Pedobacter sp. LMG 31462T.</title>
        <authorList>
            <person name="Carlier A."/>
            <person name="Qi S."/>
            <person name="Vandamme P."/>
        </authorList>
    </citation>
    <scope>NUCLEOTIDE SEQUENCE [LARGE SCALE GENOMIC DNA]</scope>
    <source>
        <strain evidence="3 4">LMG 31462</strain>
    </source>
</reference>